<evidence type="ECO:0000313" key="1">
    <source>
        <dbReference type="EMBL" id="PTB80623.1"/>
    </source>
</evidence>
<organism evidence="1 2">
    <name type="scientific">Trichoderma longibrachiatum ATCC 18648</name>
    <dbReference type="NCBI Taxonomy" id="983965"/>
    <lineage>
        <taxon>Eukaryota</taxon>
        <taxon>Fungi</taxon>
        <taxon>Dikarya</taxon>
        <taxon>Ascomycota</taxon>
        <taxon>Pezizomycotina</taxon>
        <taxon>Sordariomycetes</taxon>
        <taxon>Hypocreomycetidae</taxon>
        <taxon>Hypocreales</taxon>
        <taxon>Hypocreaceae</taxon>
        <taxon>Trichoderma</taxon>
    </lineage>
</organism>
<reference evidence="1 2" key="1">
    <citation type="submission" date="2016-07" db="EMBL/GenBank/DDBJ databases">
        <title>Multiple horizontal gene transfer events from other fungi enriched the ability of initially mycotrophic Trichoderma (Ascomycota) to feed on dead plant biomass.</title>
        <authorList>
            <consortium name="DOE Joint Genome Institute"/>
            <person name="Aerts A."/>
            <person name="Atanasova L."/>
            <person name="Chenthamara K."/>
            <person name="Zhang J."/>
            <person name="Grujic M."/>
            <person name="Henrissat B."/>
            <person name="Kuo A."/>
            <person name="Salamov A."/>
            <person name="Lipzen A."/>
            <person name="Labutti K."/>
            <person name="Barry K."/>
            <person name="Miao Y."/>
            <person name="Rahimi M.J."/>
            <person name="Shen Q."/>
            <person name="Grigoriev I.V."/>
            <person name="Kubicek C.P."/>
            <person name="Druzhinina I.S."/>
        </authorList>
    </citation>
    <scope>NUCLEOTIDE SEQUENCE [LARGE SCALE GENOMIC DNA]</scope>
    <source>
        <strain evidence="1 2">ATCC 18648</strain>
    </source>
</reference>
<accession>A0A2T4CGF4</accession>
<proteinExistence type="predicted"/>
<gene>
    <name evidence="1" type="ORF">M440DRAFT_1130970</name>
</gene>
<dbReference type="Proteomes" id="UP000240760">
    <property type="component" value="Unassembled WGS sequence"/>
</dbReference>
<dbReference type="EMBL" id="KZ679127">
    <property type="protein sequence ID" value="PTB80623.1"/>
    <property type="molecule type" value="Genomic_DNA"/>
</dbReference>
<name>A0A2T4CGF4_TRILO</name>
<dbReference type="AlphaFoldDB" id="A0A2T4CGF4"/>
<protein>
    <submittedName>
        <fullName evidence="1">Uncharacterized protein</fullName>
    </submittedName>
</protein>
<evidence type="ECO:0000313" key="2">
    <source>
        <dbReference type="Proteomes" id="UP000240760"/>
    </source>
</evidence>
<sequence length="55" mass="6485">MAWLYDIYDTTRYACALSLVSVLLHWFCQGAMDHGRCLETHDTLMRYTINEELVD</sequence>
<keyword evidence="2" id="KW-1185">Reference proteome</keyword>